<dbReference type="Proteomes" id="UP000053669">
    <property type="component" value="Unassembled WGS sequence"/>
</dbReference>
<evidence type="ECO:0000313" key="2">
    <source>
        <dbReference type="Proteomes" id="UP000053669"/>
    </source>
</evidence>
<evidence type="ECO:0000313" key="1">
    <source>
        <dbReference type="EMBL" id="KUN73565.1"/>
    </source>
</evidence>
<protein>
    <submittedName>
        <fullName evidence="1">Uncharacterized protein</fullName>
    </submittedName>
</protein>
<sequence>MFTNHSFHFAGGAGGFGVVVCESNHVLEPRTLLRSVCRAKPAARLSHWVRTAESSQARAVPSLAKR</sequence>
<proteinExistence type="predicted"/>
<name>A0A101SG67_9ACTN</name>
<reference evidence="1 2" key="1">
    <citation type="submission" date="2015-10" db="EMBL/GenBank/DDBJ databases">
        <title>Draft genome sequence of Streptomyces canus DSM 40017, type strain for the species Streptomyces canus.</title>
        <authorList>
            <person name="Ruckert C."/>
            <person name="Winkler A."/>
            <person name="Kalinowski J."/>
            <person name="Kampfer P."/>
            <person name="Glaeser S."/>
        </authorList>
    </citation>
    <scope>NUCLEOTIDE SEQUENCE [LARGE SCALE GENOMIC DNA]</scope>
    <source>
        <strain evidence="1 2">DSM 40017</strain>
    </source>
</reference>
<accession>A0A101SG67</accession>
<dbReference type="AlphaFoldDB" id="A0A101SG67"/>
<comment type="caution">
    <text evidence="1">The sequence shown here is derived from an EMBL/GenBank/DDBJ whole genome shotgun (WGS) entry which is preliminary data.</text>
</comment>
<dbReference type="EMBL" id="LMWU01000006">
    <property type="protein sequence ID" value="KUN73565.1"/>
    <property type="molecule type" value="Genomic_DNA"/>
</dbReference>
<organism evidence="1 2">
    <name type="scientific">Streptomyces canus</name>
    <dbReference type="NCBI Taxonomy" id="58343"/>
    <lineage>
        <taxon>Bacteria</taxon>
        <taxon>Bacillati</taxon>
        <taxon>Actinomycetota</taxon>
        <taxon>Actinomycetes</taxon>
        <taxon>Kitasatosporales</taxon>
        <taxon>Streptomycetaceae</taxon>
        <taxon>Streptomyces</taxon>
        <taxon>Streptomyces aurantiacus group</taxon>
    </lineage>
</organism>
<gene>
    <name evidence="1" type="ORF">AQJ46_07445</name>
</gene>